<feature type="compositionally biased region" description="Low complexity" evidence="1">
    <location>
        <begin position="1005"/>
        <end position="1017"/>
    </location>
</feature>
<reference evidence="2 3" key="1">
    <citation type="submission" date="2024-09" db="EMBL/GenBank/DDBJ databases">
        <title>Chromosome-scale assembly of Riccia fluitans.</title>
        <authorList>
            <person name="Paukszto L."/>
            <person name="Sawicki J."/>
            <person name="Karawczyk K."/>
            <person name="Piernik-Szablinska J."/>
            <person name="Szczecinska M."/>
            <person name="Mazdziarz M."/>
        </authorList>
    </citation>
    <scope>NUCLEOTIDE SEQUENCE [LARGE SCALE GENOMIC DNA]</scope>
    <source>
        <strain evidence="2">Rf_01</strain>
        <tissue evidence="2">Aerial parts of the thallus</tissue>
    </source>
</reference>
<feature type="compositionally biased region" description="Polar residues" evidence="1">
    <location>
        <begin position="1072"/>
        <end position="1084"/>
    </location>
</feature>
<proteinExistence type="predicted"/>
<evidence type="ECO:0000256" key="1">
    <source>
        <dbReference type="SAM" id="MobiDB-lite"/>
    </source>
</evidence>
<feature type="region of interest" description="Disordered" evidence="1">
    <location>
        <begin position="475"/>
        <end position="597"/>
    </location>
</feature>
<feature type="compositionally biased region" description="Polar residues" evidence="1">
    <location>
        <begin position="958"/>
        <end position="967"/>
    </location>
</feature>
<feature type="compositionally biased region" description="Low complexity" evidence="1">
    <location>
        <begin position="358"/>
        <end position="373"/>
    </location>
</feature>
<feature type="compositionally biased region" description="Basic and acidic residues" evidence="1">
    <location>
        <begin position="65"/>
        <end position="75"/>
    </location>
</feature>
<dbReference type="Proteomes" id="UP001605036">
    <property type="component" value="Unassembled WGS sequence"/>
</dbReference>
<organism evidence="2 3">
    <name type="scientific">Riccia fluitans</name>
    <dbReference type="NCBI Taxonomy" id="41844"/>
    <lineage>
        <taxon>Eukaryota</taxon>
        <taxon>Viridiplantae</taxon>
        <taxon>Streptophyta</taxon>
        <taxon>Embryophyta</taxon>
        <taxon>Marchantiophyta</taxon>
        <taxon>Marchantiopsida</taxon>
        <taxon>Marchantiidae</taxon>
        <taxon>Marchantiales</taxon>
        <taxon>Ricciaceae</taxon>
        <taxon>Riccia</taxon>
    </lineage>
</organism>
<feature type="region of interest" description="Disordered" evidence="1">
    <location>
        <begin position="55"/>
        <end position="75"/>
    </location>
</feature>
<feature type="compositionally biased region" description="Basic and acidic residues" evidence="1">
    <location>
        <begin position="1111"/>
        <end position="1123"/>
    </location>
</feature>
<accession>A0ABD1XKJ8</accession>
<evidence type="ECO:0000313" key="3">
    <source>
        <dbReference type="Proteomes" id="UP001605036"/>
    </source>
</evidence>
<feature type="compositionally biased region" description="Polar residues" evidence="1">
    <location>
        <begin position="1018"/>
        <end position="1032"/>
    </location>
</feature>
<feature type="compositionally biased region" description="Low complexity" evidence="1">
    <location>
        <begin position="1193"/>
        <end position="1209"/>
    </location>
</feature>
<feature type="region of interest" description="Disordered" evidence="1">
    <location>
        <begin position="345"/>
        <end position="377"/>
    </location>
</feature>
<feature type="compositionally biased region" description="Basic and acidic residues" evidence="1">
    <location>
        <begin position="141"/>
        <end position="153"/>
    </location>
</feature>
<feature type="compositionally biased region" description="Basic and acidic residues" evidence="1">
    <location>
        <begin position="1090"/>
        <end position="1102"/>
    </location>
</feature>
<sequence>MIDPSKRGDRSSRSAITGRGGYRARIKGFASFYRHTDGRDCKAYERFRVLRPGSGAMLSSRSSRGGHEDGPQQEHKPLQEWLESISHRMMNRIDAVGDEVQKLVHECGAVELDLKNAFNSFRCLSSTQFVENRVYDEDETESVRAETPARESQHSFAPTESYEDEILPRYKEAVSTAWATFEEIHRQHDKASRRLRSRNRVLRSLDYDGRLHLVPHIIGTDEFARDINCGLGEIRHKPLVVDGFEVDSDTEREGVDLAAELVGAESLSGGDWSEAESDLGDQGGGFEPAVSAALDFKAMLEAALRNPSLPYDGNSSAQDIGEFGRINNDFFLGNAAVDDYYSSPRTMSRTVESGNNRAGDTSATTDASDSGSSWQLTGHIPGEVAVQSTADYMGASLSLPSQPSRNEPPLRATLDELLKKPFKLNSQNSSKDEVQNSSDSNVQLDYSGLSNLPFIPGGLFDDDEDETASLGSDLAHVHDSNTEPTVPENLFQRRQSVVTSERLDLQSRSSSSVDVNPSKSPSVVSSSTTGRQSPELKENALPMKRETSDPSSSSEKAESVPIRSVTSNAFKELGASKSTAVTQTRGGLFDDSDDDDDAAELFGKSLSRKVTDGAVNSQPALRTWASVSSKGLFDDLEEDDEIDAQKTVAQQPAGTVREGQKSEDPFPLLRQVSSARADEDILPREQSYRKSTSVSLQNHLSQGQKENATTSQSGTTPASRGKSSGSSLSGSSPEALQKQSPCSLGTGNRIQGDFSSSDLSGSSHLDGPKKRLFDYVVSTQNRSLGSSNAEAINLEADAGREKTSEPHVSLESLLAASIRPAARTVVYSSDGSDSWSSSGIDDDGDSETFVGRKAASLKLPQEIETAVTQDFESDYEEDVVPDLENGTKPAALDKKSPSVESRLGVLVPEEELKIDVGLQDVSSSSTPGRPERAEIDIQDMNKQEEQGSRLLSMGQTYQSGVGTSASTDVAAGAERRTQNTMSTPLALTKRIAPSQGQTVISAHSLPVLEPPQQVQPLTRNLSEDATQGSDRSISAVDSGRLRTGGTFTSLFDDDDGEDDLFGTYSPQERRSPFSQKAQEPQSLVISADLRSTKSDDSHEESRSPLGTFQSREQDDYRKLESSVKGKSPLGLFTTRGRDEAGDVASSSKINSPLDPGSDFEQRERSEAKEAPLSAKGPSPVPSRVPTGLKVDGGKQASGSSASKLSSLLFGDDDDDSEDALFGPLREKHSGRNTSSARRTTSSSLFDD</sequence>
<feature type="compositionally biased region" description="Basic and acidic residues" evidence="1">
    <location>
        <begin position="534"/>
        <end position="548"/>
    </location>
</feature>
<dbReference type="AlphaFoldDB" id="A0ABD1XKJ8"/>
<keyword evidence="3" id="KW-1185">Reference proteome</keyword>
<feature type="compositionally biased region" description="Polar residues" evidence="1">
    <location>
        <begin position="689"/>
        <end position="718"/>
    </location>
</feature>
<feature type="compositionally biased region" description="Acidic residues" evidence="1">
    <location>
        <begin position="871"/>
        <end position="881"/>
    </location>
</feature>
<feature type="region of interest" description="Disordered" evidence="1">
    <location>
        <begin position="958"/>
        <end position="986"/>
    </location>
</feature>
<feature type="region of interest" description="Disordered" evidence="1">
    <location>
        <begin position="422"/>
        <end position="444"/>
    </location>
</feature>
<comment type="caution">
    <text evidence="2">The sequence shown here is derived from an EMBL/GenBank/DDBJ whole genome shotgun (WGS) entry which is preliminary data.</text>
</comment>
<feature type="region of interest" description="Disordered" evidence="1">
    <location>
        <begin position="1002"/>
        <end position="1247"/>
    </location>
</feature>
<feature type="compositionally biased region" description="Basic and acidic residues" evidence="1">
    <location>
        <begin position="676"/>
        <end position="688"/>
    </location>
</feature>
<dbReference type="EMBL" id="JBHFFA010000008">
    <property type="protein sequence ID" value="KAL2609474.1"/>
    <property type="molecule type" value="Genomic_DNA"/>
</dbReference>
<feature type="region of interest" description="Disordered" evidence="1">
    <location>
        <begin position="869"/>
        <end position="899"/>
    </location>
</feature>
<feature type="compositionally biased region" description="Polar residues" evidence="1">
    <location>
        <begin position="576"/>
        <end position="585"/>
    </location>
</feature>
<name>A0ABD1XKJ8_9MARC</name>
<protein>
    <submittedName>
        <fullName evidence="2">Uncharacterized protein</fullName>
    </submittedName>
</protein>
<feature type="compositionally biased region" description="Low complexity" evidence="1">
    <location>
        <begin position="507"/>
        <end position="527"/>
    </location>
</feature>
<feature type="compositionally biased region" description="Polar residues" evidence="1">
    <location>
        <begin position="345"/>
        <end position="356"/>
    </location>
</feature>
<feature type="compositionally biased region" description="Basic and acidic residues" evidence="1">
    <location>
        <begin position="1159"/>
        <end position="1169"/>
    </location>
</feature>
<feature type="region of interest" description="Disordered" evidence="1">
    <location>
        <begin position="828"/>
        <end position="848"/>
    </location>
</feature>
<feature type="compositionally biased region" description="Polar residues" evidence="1">
    <location>
        <begin position="737"/>
        <end position="749"/>
    </location>
</feature>
<feature type="compositionally biased region" description="Low complexity" evidence="1">
    <location>
        <begin position="719"/>
        <end position="732"/>
    </location>
</feature>
<feature type="compositionally biased region" description="Acidic residues" evidence="1">
    <location>
        <begin position="1051"/>
        <end position="1060"/>
    </location>
</feature>
<feature type="compositionally biased region" description="Low complexity" evidence="1">
    <location>
        <begin position="1231"/>
        <end position="1247"/>
    </location>
</feature>
<evidence type="ECO:0000313" key="2">
    <source>
        <dbReference type="EMBL" id="KAL2609474.1"/>
    </source>
</evidence>
<gene>
    <name evidence="2" type="ORF">R1flu_028047</name>
</gene>
<feature type="region of interest" description="Disordered" evidence="1">
    <location>
        <begin position="635"/>
        <end position="766"/>
    </location>
</feature>
<feature type="region of interest" description="Disordered" evidence="1">
    <location>
        <begin position="141"/>
        <end position="160"/>
    </location>
</feature>
<feature type="compositionally biased region" description="Polar residues" evidence="1">
    <location>
        <begin position="424"/>
        <end position="444"/>
    </location>
</feature>
<feature type="compositionally biased region" description="Low complexity" evidence="1">
    <location>
        <begin position="755"/>
        <end position="765"/>
    </location>
</feature>
<feature type="compositionally biased region" description="Low complexity" evidence="1">
    <location>
        <begin position="828"/>
        <end position="839"/>
    </location>
</feature>